<dbReference type="InterPro" id="IPR051602">
    <property type="entry name" value="ACC_Biotin_Carboxylase"/>
</dbReference>
<dbReference type="FunFam" id="3.30.1490.20:FF:000018">
    <property type="entry name" value="Biotin carboxylase"/>
    <property type="match status" value="1"/>
</dbReference>
<dbReference type="InterPro" id="IPR011761">
    <property type="entry name" value="ATP-grasp"/>
</dbReference>
<dbReference type="Proteomes" id="UP000254621">
    <property type="component" value="Unassembled WGS sequence"/>
</dbReference>
<proteinExistence type="predicted"/>
<keyword evidence="7" id="KW-0464">Manganese</keyword>
<dbReference type="FunFam" id="3.40.50.20:FF:000010">
    <property type="entry name" value="Propionyl-CoA carboxylase subunit alpha"/>
    <property type="match status" value="1"/>
</dbReference>
<evidence type="ECO:0000256" key="6">
    <source>
        <dbReference type="ARBA" id="ARBA00022840"/>
    </source>
</evidence>
<comment type="cofactor">
    <cofactor evidence="1">
        <name>Mn(2+)</name>
        <dbReference type="ChEBI" id="CHEBI:29035"/>
    </cofactor>
</comment>
<protein>
    <submittedName>
        <fullName evidence="12">Biotin carboxylase</fullName>
        <ecNumber evidence="12">6.3.4.14</ecNumber>
    </submittedName>
</protein>
<keyword evidence="5 9" id="KW-0547">Nucleotide-binding</keyword>
<evidence type="ECO:0000256" key="8">
    <source>
        <dbReference type="ARBA" id="ARBA00023267"/>
    </source>
</evidence>
<evidence type="ECO:0000256" key="1">
    <source>
        <dbReference type="ARBA" id="ARBA00001936"/>
    </source>
</evidence>
<sequence>MNKLLIANRGEIALRIIRAAKELGLQTVAIYAKADQYAVHRFAADEAYQVGTDDMTVEAYLDIPAIIEVAKAHHVDAIHPGYGFLSENAEFAQAISDAGMKFVGPKVAHLEMFGDKIKAKQAASAANVASVPGTDHPVETLDEALAIGEEYGYPLFVKSAAGGGGRGMRVVEHAEELKEAFQRAASEAKASFGKSDVYLEKYLQDPKHIEIQILADEHEQVMHLFERDSSVQRRHQRLLNLHQRFQLKMNFVNKFKQQLYV</sequence>
<evidence type="ECO:0000256" key="3">
    <source>
        <dbReference type="ARBA" id="ARBA00003761"/>
    </source>
</evidence>
<dbReference type="EMBL" id="UHIV01000004">
    <property type="protein sequence ID" value="SUP59257.1"/>
    <property type="molecule type" value="Genomic_DNA"/>
</dbReference>
<comment type="function">
    <text evidence="3">This protein is a component of the acetyl coenzyme A carboxylase complex; first, biotin carboxylase catalyzes the carboxylation of the carrier protein and then the transcarboxylase transfers the carboxyl group to form malonyl-CoA.</text>
</comment>
<dbReference type="InterPro" id="IPR005481">
    <property type="entry name" value="BC-like_N"/>
</dbReference>
<dbReference type="Pfam" id="PF00289">
    <property type="entry name" value="Biotin_carb_N"/>
    <property type="match status" value="1"/>
</dbReference>
<dbReference type="InterPro" id="IPR005479">
    <property type="entry name" value="CPAse_ATP-bd"/>
</dbReference>
<evidence type="ECO:0000313" key="13">
    <source>
        <dbReference type="Proteomes" id="UP000254621"/>
    </source>
</evidence>
<keyword evidence="8" id="KW-0092">Biotin</keyword>
<evidence type="ECO:0000256" key="7">
    <source>
        <dbReference type="ARBA" id="ARBA00023211"/>
    </source>
</evidence>
<evidence type="ECO:0000313" key="12">
    <source>
        <dbReference type="EMBL" id="SUP59257.1"/>
    </source>
</evidence>
<dbReference type="InterPro" id="IPR013815">
    <property type="entry name" value="ATP_grasp_subdomain_1"/>
</dbReference>
<feature type="domain" description="ATP-grasp" evidence="10">
    <location>
        <begin position="120"/>
        <end position="221"/>
    </location>
</feature>
<dbReference type="Gene3D" id="3.30.1490.20">
    <property type="entry name" value="ATP-grasp fold, A domain"/>
    <property type="match status" value="1"/>
</dbReference>
<dbReference type="SUPFAM" id="SSF56059">
    <property type="entry name" value="Glutathione synthetase ATP-binding domain-like"/>
    <property type="match status" value="1"/>
</dbReference>
<dbReference type="EC" id="6.3.4.14" evidence="12"/>
<dbReference type="InterPro" id="IPR011764">
    <property type="entry name" value="Biotin_carboxylation_dom"/>
</dbReference>
<organism evidence="12 13">
    <name type="scientific">Weissella viridescens</name>
    <name type="common">Lactobacillus viridescens</name>
    <dbReference type="NCBI Taxonomy" id="1629"/>
    <lineage>
        <taxon>Bacteria</taxon>
        <taxon>Bacillati</taxon>
        <taxon>Bacillota</taxon>
        <taxon>Bacilli</taxon>
        <taxon>Lactobacillales</taxon>
        <taxon>Lactobacillaceae</taxon>
        <taxon>Weissella</taxon>
    </lineage>
</organism>
<dbReference type="PANTHER" id="PTHR48095">
    <property type="entry name" value="PYRUVATE CARBOXYLASE SUBUNIT A"/>
    <property type="match status" value="1"/>
</dbReference>
<evidence type="ECO:0000256" key="2">
    <source>
        <dbReference type="ARBA" id="ARBA00001946"/>
    </source>
</evidence>
<evidence type="ECO:0000256" key="9">
    <source>
        <dbReference type="PROSITE-ProRule" id="PRU00409"/>
    </source>
</evidence>
<keyword evidence="4 12" id="KW-0436">Ligase</keyword>
<dbReference type="PANTHER" id="PTHR48095:SF2">
    <property type="entry name" value="BIOTIN CARBOXYLASE, CHLOROPLASTIC"/>
    <property type="match status" value="1"/>
</dbReference>
<name>A0A380P304_WEIVI</name>
<accession>A0A380P304</accession>
<dbReference type="Gene3D" id="3.40.50.20">
    <property type="match status" value="1"/>
</dbReference>
<reference evidence="12 13" key="1">
    <citation type="submission" date="2018-06" db="EMBL/GenBank/DDBJ databases">
        <authorList>
            <consortium name="Pathogen Informatics"/>
            <person name="Doyle S."/>
        </authorList>
    </citation>
    <scope>NUCLEOTIDE SEQUENCE [LARGE SCALE GENOMIC DNA]</scope>
    <source>
        <strain evidence="12 13">NCTC13645</strain>
    </source>
</reference>
<dbReference type="AlphaFoldDB" id="A0A380P304"/>
<feature type="domain" description="Biotin carboxylation" evidence="11">
    <location>
        <begin position="1"/>
        <end position="261"/>
    </location>
</feature>
<evidence type="ECO:0000259" key="10">
    <source>
        <dbReference type="PROSITE" id="PS50975"/>
    </source>
</evidence>
<dbReference type="GO" id="GO:0004075">
    <property type="term" value="F:biotin carboxylase activity"/>
    <property type="evidence" value="ECO:0007669"/>
    <property type="project" value="UniProtKB-EC"/>
</dbReference>
<dbReference type="InterPro" id="IPR016185">
    <property type="entry name" value="PreATP-grasp_dom_sf"/>
</dbReference>
<evidence type="ECO:0000256" key="4">
    <source>
        <dbReference type="ARBA" id="ARBA00022598"/>
    </source>
</evidence>
<evidence type="ECO:0000259" key="11">
    <source>
        <dbReference type="PROSITE" id="PS50979"/>
    </source>
</evidence>
<dbReference type="GO" id="GO:0005524">
    <property type="term" value="F:ATP binding"/>
    <property type="evidence" value="ECO:0007669"/>
    <property type="project" value="UniProtKB-UniRule"/>
</dbReference>
<dbReference type="PROSITE" id="PS50975">
    <property type="entry name" value="ATP_GRASP"/>
    <property type="match status" value="1"/>
</dbReference>
<dbReference type="Pfam" id="PF02786">
    <property type="entry name" value="CPSase_L_D2"/>
    <property type="match status" value="1"/>
</dbReference>
<keyword evidence="6 9" id="KW-0067">ATP-binding</keyword>
<comment type="cofactor">
    <cofactor evidence="2">
        <name>Mg(2+)</name>
        <dbReference type="ChEBI" id="CHEBI:18420"/>
    </cofactor>
</comment>
<evidence type="ECO:0000256" key="5">
    <source>
        <dbReference type="ARBA" id="ARBA00022741"/>
    </source>
</evidence>
<dbReference type="SUPFAM" id="SSF52440">
    <property type="entry name" value="PreATP-grasp domain"/>
    <property type="match status" value="1"/>
</dbReference>
<dbReference type="Gene3D" id="3.30.470.20">
    <property type="entry name" value="ATP-grasp fold, B domain"/>
    <property type="match status" value="1"/>
</dbReference>
<gene>
    <name evidence="12" type="primary">accC_2</name>
    <name evidence="12" type="ORF">NCTC13645_01511</name>
</gene>
<dbReference type="PROSITE" id="PS50979">
    <property type="entry name" value="BC"/>
    <property type="match status" value="1"/>
</dbReference>
<dbReference type="Gene3D" id="6.10.140.310">
    <property type="match status" value="1"/>
</dbReference>
<dbReference type="GO" id="GO:0046872">
    <property type="term" value="F:metal ion binding"/>
    <property type="evidence" value="ECO:0007669"/>
    <property type="project" value="InterPro"/>
</dbReference>